<dbReference type="GO" id="GO:0003676">
    <property type="term" value="F:nucleic acid binding"/>
    <property type="evidence" value="ECO:0007669"/>
    <property type="project" value="InterPro"/>
</dbReference>
<reference evidence="2" key="1">
    <citation type="journal article" date="2005" name="Environ. Microbiol.">
        <title>Genetic and functional properties of uncultivated thermophilic crenarchaeotes from a subsurface gold mine as revealed by analysis of genome fragments.</title>
        <authorList>
            <person name="Nunoura T."/>
            <person name="Hirayama H."/>
            <person name="Takami H."/>
            <person name="Oida H."/>
            <person name="Nishi S."/>
            <person name="Shimamura S."/>
            <person name="Suzuki Y."/>
            <person name="Inagaki F."/>
            <person name="Takai K."/>
            <person name="Nealson K.H."/>
            <person name="Horikoshi K."/>
        </authorList>
    </citation>
    <scope>NUCLEOTIDE SEQUENCE</scope>
</reference>
<dbReference type="AlphaFoldDB" id="H5SPZ0"/>
<sequence length="179" mass="20462">MAVKDVIREIIDAAQMVWRDLNGGWSESIYQNAMEAALKEKGIIFEAQRPVPVFFRGGKGEYCVGEGKADLVVWTFQDEKRVAVVVELKADENIKEEHVNQVQKYIQALKIQKKENEEVHPQGILINFVKPSGRKKISEDKVLRECFPPQILMIDESLSFSSSEEEKESAEKPAKRKKK</sequence>
<dbReference type="NCBIfam" id="TIGR04256">
    <property type="entry name" value="GxxExxY"/>
    <property type="match status" value="1"/>
</dbReference>
<evidence type="ECO:0000313" key="2">
    <source>
        <dbReference type="EMBL" id="BAL58226.1"/>
    </source>
</evidence>
<gene>
    <name evidence="2" type="ORF">HGMM_F55D02C26</name>
</gene>
<evidence type="ECO:0000256" key="1">
    <source>
        <dbReference type="SAM" id="MobiDB-lite"/>
    </source>
</evidence>
<dbReference type="Pfam" id="PF13366">
    <property type="entry name" value="PDDEXK_3"/>
    <property type="match status" value="1"/>
</dbReference>
<dbReference type="EMBL" id="AP011797">
    <property type="protein sequence ID" value="BAL58226.1"/>
    <property type="molecule type" value="Genomic_DNA"/>
</dbReference>
<dbReference type="InterPro" id="IPR026350">
    <property type="entry name" value="GxxExxY"/>
</dbReference>
<dbReference type="InterPro" id="IPR011856">
    <property type="entry name" value="tRNA_endonuc-like_dom_sf"/>
</dbReference>
<feature type="region of interest" description="Disordered" evidence="1">
    <location>
        <begin position="158"/>
        <end position="179"/>
    </location>
</feature>
<proteinExistence type="predicted"/>
<name>H5SPZ0_9ZZZZ</name>
<reference evidence="2" key="2">
    <citation type="journal article" date="2012" name="PLoS ONE">
        <title>A Deeply Branching Thermophilic Bacterium with an Ancient Acetyl-CoA Pathway Dominates a Subsurface Ecosystem.</title>
        <authorList>
            <person name="Takami H."/>
            <person name="Noguchi H."/>
            <person name="Takaki Y."/>
            <person name="Uchiyama I."/>
            <person name="Toyoda A."/>
            <person name="Nishi S."/>
            <person name="Chee G.-J."/>
            <person name="Arai W."/>
            <person name="Nunoura T."/>
            <person name="Itoh T."/>
            <person name="Hattori M."/>
            <person name="Takai K."/>
        </authorList>
    </citation>
    <scope>NUCLEOTIDE SEQUENCE</scope>
</reference>
<organism evidence="2">
    <name type="scientific">uncultured prokaryote</name>
    <dbReference type="NCBI Taxonomy" id="198431"/>
    <lineage>
        <taxon>unclassified sequences</taxon>
        <taxon>environmental samples</taxon>
    </lineage>
</organism>
<accession>H5SPZ0</accession>
<dbReference type="Gene3D" id="3.40.1350.10">
    <property type="match status" value="1"/>
</dbReference>
<protein>
    <submittedName>
        <fullName evidence="2">Hypothetical conserved protein</fullName>
    </submittedName>
</protein>